<evidence type="ECO:0000313" key="2">
    <source>
        <dbReference type="EMBL" id="QHT11953.1"/>
    </source>
</evidence>
<dbReference type="EMBL" id="MN739539">
    <property type="protein sequence ID" value="QHT11953.1"/>
    <property type="molecule type" value="Genomic_DNA"/>
</dbReference>
<dbReference type="Pfam" id="PF19059">
    <property type="entry name" value="DUF5755"/>
    <property type="match status" value="1"/>
</dbReference>
<evidence type="ECO:0000256" key="1">
    <source>
        <dbReference type="SAM" id="Phobius"/>
    </source>
</evidence>
<protein>
    <submittedName>
        <fullName evidence="2">Uncharacterized protein</fullName>
    </submittedName>
</protein>
<accession>A0A6C0D667</accession>
<keyword evidence="1" id="KW-0472">Membrane</keyword>
<reference evidence="2" key="1">
    <citation type="journal article" date="2020" name="Nature">
        <title>Giant virus diversity and host interactions through global metagenomics.</title>
        <authorList>
            <person name="Schulz F."/>
            <person name="Roux S."/>
            <person name="Paez-Espino D."/>
            <person name="Jungbluth S."/>
            <person name="Walsh D.A."/>
            <person name="Denef V.J."/>
            <person name="McMahon K.D."/>
            <person name="Konstantinidis K.T."/>
            <person name="Eloe-Fadrosh E.A."/>
            <person name="Kyrpides N.C."/>
            <person name="Woyke T."/>
        </authorList>
    </citation>
    <scope>NUCLEOTIDE SEQUENCE</scope>
    <source>
        <strain evidence="2">GVMAG-M-3300023174-124</strain>
    </source>
</reference>
<organism evidence="2">
    <name type="scientific">viral metagenome</name>
    <dbReference type="NCBI Taxonomy" id="1070528"/>
    <lineage>
        <taxon>unclassified sequences</taxon>
        <taxon>metagenomes</taxon>
        <taxon>organismal metagenomes</taxon>
    </lineage>
</organism>
<proteinExistence type="predicted"/>
<name>A0A6C0D667_9ZZZZ</name>
<keyword evidence="1" id="KW-1133">Transmembrane helix</keyword>
<dbReference type="AlphaFoldDB" id="A0A6C0D667"/>
<dbReference type="InterPro" id="IPR043929">
    <property type="entry name" value="DUF5755"/>
</dbReference>
<keyword evidence="1" id="KW-0812">Transmembrane</keyword>
<sequence length="208" mass="22818">MGKKCIPGIICIENMTLFVLIILIGLVIYFIYNHSGQKIHQTPQSSQKIIIVPSSPQQPSLIGIATRANDSFNDPYAPPLKNDGYIYPTNSGDIRGIPVNIETRGTGMSYQQVGILTPTGGNNTNDLILPLMGRKLMNGRDKWQYYTMANGNGTINTKLPVSVNGKSCTGEYGCNDIQNGDTVYVEGYNTVFTATVYENGTFSYIPYI</sequence>
<feature type="transmembrane region" description="Helical" evidence="1">
    <location>
        <begin position="12"/>
        <end position="32"/>
    </location>
</feature>